<dbReference type="NCBIfam" id="TIGR00172">
    <property type="entry name" value="maf"/>
    <property type="match status" value="1"/>
</dbReference>
<dbReference type="InterPro" id="IPR003697">
    <property type="entry name" value="Maf-like"/>
</dbReference>
<dbReference type="GO" id="GO:0009117">
    <property type="term" value="P:nucleotide metabolic process"/>
    <property type="evidence" value="ECO:0007669"/>
    <property type="project" value="UniProtKB-KW"/>
</dbReference>
<dbReference type="PIRSF" id="PIRSF006305">
    <property type="entry name" value="Maf"/>
    <property type="match status" value="1"/>
</dbReference>
<dbReference type="EC" id="3.6.1.-" evidence="9"/>
<evidence type="ECO:0000256" key="7">
    <source>
        <dbReference type="ARBA" id="ARBA00060749"/>
    </source>
</evidence>
<name>A0A1K1X700_9GAMM</name>
<dbReference type="GO" id="GO:0047429">
    <property type="term" value="F:nucleoside triphosphate diphosphatase activity"/>
    <property type="evidence" value="ECO:0007669"/>
    <property type="project" value="InterPro"/>
</dbReference>
<sequence>MQTLVLASGSKYRRELLQKLGLAFVTASPDVDETPLAGEQPEALAARLAESKARALTAAFPDSLIIGSDQVCCYNNQILGKSGNREMAIKQLTLLNGHQVDFMTGLCLLNTRSGQAQILVDRFRVHFRELTPDQIHYYVDTEQPFDCAGSFKSEGLGITLFKKLEGDDPNSLIGLPLIRLSELLRAEGLDVLAPQQHS</sequence>
<evidence type="ECO:0000313" key="10">
    <source>
        <dbReference type="EMBL" id="SFX45400.1"/>
    </source>
</evidence>
<feature type="active site" description="Proton acceptor" evidence="9">
    <location>
        <position position="69"/>
    </location>
</feature>
<comment type="subcellular location">
    <subcellularLocation>
        <location evidence="1 9">Cytoplasm</location>
    </subcellularLocation>
</comment>
<dbReference type="STRING" id="1122209.SAMN02745752_01750"/>
<dbReference type="SUPFAM" id="SSF52972">
    <property type="entry name" value="ITPase-like"/>
    <property type="match status" value="1"/>
</dbReference>
<feature type="site" description="Important for substrate specificity" evidence="9">
    <location>
        <position position="12"/>
    </location>
</feature>
<evidence type="ECO:0000256" key="1">
    <source>
        <dbReference type="ARBA" id="ARBA00004496"/>
    </source>
</evidence>
<gene>
    <name evidence="10" type="ORF">SAMN02745752_01750</name>
</gene>
<comment type="similarity">
    <text evidence="7 9">Belongs to the Maf family. YceF subfamily.</text>
</comment>
<keyword evidence="3 9" id="KW-0378">Hydrolase</keyword>
<evidence type="ECO:0000256" key="4">
    <source>
        <dbReference type="ARBA" id="ARBA00023080"/>
    </source>
</evidence>
<evidence type="ECO:0000256" key="3">
    <source>
        <dbReference type="ARBA" id="ARBA00022801"/>
    </source>
</evidence>
<evidence type="ECO:0000256" key="6">
    <source>
        <dbReference type="ARBA" id="ARBA00053369"/>
    </source>
</evidence>
<dbReference type="AlphaFoldDB" id="A0A1K1X700"/>
<keyword evidence="2 9" id="KW-0963">Cytoplasm</keyword>
<dbReference type="RefSeq" id="WP_072325989.1">
    <property type="nucleotide sequence ID" value="NZ_FPJW01000005.1"/>
</dbReference>
<dbReference type="EMBL" id="FPJW01000005">
    <property type="protein sequence ID" value="SFX45400.1"/>
    <property type="molecule type" value="Genomic_DNA"/>
</dbReference>
<comment type="cofactor">
    <cofactor evidence="9">
        <name>a divalent metal cation</name>
        <dbReference type="ChEBI" id="CHEBI:60240"/>
    </cofactor>
</comment>
<evidence type="ECO:0000256" key="9">
    <source>
        <dbReference type="HAMAP-Rule" id="MF_00528"/>
    </source>
</evidence>
<dbReference type="InterPro" id="IPR029001">
    <property type="entry name" value="ITPase-like_fam"/>
</dbReference>
<dbReference type="FunFam" id="3.90.950.10:FF:000005">
    <property type="entry name" value="7-methyl-GTP pyrophosphatase"/>
    <property type="match status" value="1"/>
</dbReference>
<keyword evidence="4 9" id="KW-0546">Nucleotide metabolism</keyword>
<evidence type="ECO:0000256" key="8">
    <source>
        <dbReference type="ARBA" id="ARBA00068163"/>
    </source>
</evidence>
<feature type="site" description="Important for substrate specificity" evidence="9">
    <location>
        <position position="70"/>
    </location>
</feature>
<dbReference type="HAMAP" id="MF_00528">
    <property type="entry name" value="Maf"/>
    <property type="match status" value="1"/>
</dbReference>
<dbReference type="Gene3D" id="3.90.950.10">
    <property type="match status" value="1"/>
</dbReference>
<dbReference type="CDD" id="cd00555">
    <property type="entry name" value="Maf"/>
    <property type="match status" value="1"/>
</dbReference>
<comment type="catalytic activity">
    <reaction evidence="5 9">
        <text>N(7)-methyl-GTP + H2O = N(7)-methyl-GMP + diphosphate + H(+)</text>
        <dbReference type="Rhea" id="RHEA:58744"/>
        <dbReference type="ChEBI" id="CHEBI:15377"/>
        <dbReference type="ChEBI" id="CHEBI:15378"/>
        <dbReference type="ChEBI" id="CHEBI:33019"/>
        <dbReference type="ChEBI" id="CHEBI:58285"/>
        <dbReference type="ChEBI" id="CHEBI:87133"/>
    </reaction>
</comment>
<accession>A0A1K1X700</accession>
<dbReference type="Proteomes" id="UP000182350">
    <property type="component" value="Unassembled WGS sequence"/>
</dbReference>
<reference evidence="10 11" key="1">
    <citation type="submission" date="2016-11" db="EMBL/GenBank/DDBJ databases">
        <authorList>
            <person name="Jaros S."/>
            <person name="Januszkiewicz K."/>
            <person name="Wedrychowicz H."/>
        </authorList>
    </citation>
    <scope>NUCLEOTIDE SEQUENCE [LARGE SCALE GENOMIC DNA]</scope>
    <source>
        <strain evidence="10 11">DSM 21637</strain>
    </source>
</reference>
<dbReference type="OrthoDB" id="9813694at2"/>
<organism evidence="10 11">
    <name type="scientific">Marinospirillum alkaliphilum DSM 21637</name>
    <dbReference type="NCBI Taxonomy" id="1122209"/>
    <lineage>
        <taxon>Bacteria</taxon>
        <taxon>Pseudomonadati</taxon>
        <taxon>Pseudomonadota</taxon>
        <taxon>Gammaproteobacteria</taxon>
        <taxon>Oceanospirillales</taxon>
        <taxon>Oceanospirillaceae</taxon>
        <taxon>Marinospirillum</taxon>
    </lineage>
</organism>
<proteinExistence type="inferred from homology"/>
<evidence type="ECO:0000256" key="2">
    <source>
        <dbReference type="ARBA" id="ARBA00022490"/>
    </source>
</evidence>
<dbReference type="PANTHER" id="PTHR43213:SF10">
    <property type="entry name" value="7-METHYL-GTP PYROPHOSPHATASE"/>
    <property type="match status" value="1"/>
</dbReference>
<comment type="function">
    <text evidence="6 9">Nucleoside triphosphate pyrophosphatase that hydrolyzes 7-methyl-GTP (m(7)GTP). May have a dual role in cell division arrest and in preventing the incorporation of modified nucleotides into cellular nucleic acids.</text>
</comment>
<dbReference type="GO" id="GO:0005737">
    <property type="term" value="C:cytoplasm"/>
    <property type="evidence" value="ECO:0007669"/>
    <property type="project" value="UniProtKB-SubCell"/>
</dbReference>
<evidence type="ECO:0000256" key="5">
    <source>
        <dbReference type="ARBA" id="ARBA00050213"/>
    </source>
</evidence>
<keyword evidence="11" id="KW-1185">Reference proteome</keyword>
<dbReference type="PANTHER" id="PTHR43213">
    <property type="entry name" value="BIFUNCTIONAL DTTP/UTP PYROPHOSPHATASE/METHYLTRANSFERASE PROTEIN-RELATED"/>
    <property type="match status" value="1"/>
</dbReference>
<dbReference type="Pfam" id="PF02545">
    <property type="entry name" value="Maf"/>
    <property type="match status" value="1"/>
</dbReference>
<comment type="caution">
    <text evidence="9">Lacks conserved residue(s) required for the propagation of feature annotation.</text>
</comment>
<evidence type="ECO:0000313" key="11">
    <source>
        <dbReference type="Proteomes" id="UP000182350"/>
    </source>
</evidence>
<protein>
    <recommendedName>
        <fullName evidence="8 9">7-methyl-GTP pyrophosphatase</fullName>
        <shortName evidence="9">m(7)GTP pyrophosphatase</shortName>
        <ecNumber evidence="9">3.6.1.-</ecNumber>
    </recommendedName>
</protein>
<feature type="site" description="Important for substrate specificity" evidence="9">
    <location>
        <position position="154"/>
    </location>
</feature>